<protein>
    <submittedName>
        <fullName evidence="1">Uncharacterized protein</fullName>
    </submittedName>
</protein>
<evidence type="ECO:0000313" key="2">
    <source>
        <dbReference type="Proteomes" id="UP001148737"/>
    </source>
</evidence>
<sequence length="337" mass="37005">MFLHLPNPLTPHHRIRFSSSQQLAADAALAAATSYAVTDERFIRELMREDFSSPSTYPSFTNPPSNQDEDEDDFEDDDFEDDIYQDDSPHAASATTQASDCMGPANNATADVPDSPSQQLQAGPSANTTQNTDFSLLDTQHTDLIEDQGTTETAATSFSENMPVTTRRGATGILPPAKRQRGSQTERPSQTKQEVLPLAPDEDLFGDVPPVPAVKADSIADEDLTTIDLTDATEVPAELKKPIVDNRIKISAFQCAICMDDVTGLTVTYCGHLFCAQCLHHSLDVESTKGKCPMCRAKIDMKHRESYSSKTKGFWPLELKLMTTTRKGKRKADDISK</sequence>
<accession>A0ACC1QCV1</accession>
<proteinExistence type="predicted"/>
<gene>
    <name evidence="1" type="ORF">NLG97_g11027</name>
</gene>
<organism evidence="1 2">
    <name type="scientific">Lecanicillium saksenae</name>
    <dbReference type="NCBI Taxonomy" id="468837"/>
    <lineage>
        <taxon>Eukaryota</taxon>
        <taxon>Fungi</taxon>
        <taxon>Dikarya</taxon>
        <taxon>Ascomycota</taxon>
        <taxon>Pezizomycotina</taxon>
        <taxon>Sordariomycetes</taxon>
        <taxon>Hypocreomycetidae</taxon>
        <taxon>Hypocreales</taxon>
        <taxon>Cordycipitaceae</taxon>
        <taxon>Lecanicillium</taxon>
    </lineage>
</organism>
<evidence type="ECO:0000313" key="1">
    <source>
        <dbReference type="EMBL" id="KAJ3472391.1"/>
    </source>
</evidence>
<dbReference type="Proteomes" id="UP001148737">
    <property type="component" value="Unassembled WGS sequence"/>
</dbReference>
<keyword evidence="2" id="KW-1185">Reference proteome</keyword>
<dbReference type="EMBL" id="JANAKD010003167">
    <property type="protein sequence ID" value="KAJ3472391.1"/>
    <property type="molecule type" value="Genomic_DNA"/>
</dbReference>
<reference evidence="1" key="1">
    <citation type="submission" date="2022-07" db="EMBL/GenBank/DDBJ databases">
        <title>Genome Sequence of Lecanicillium saksenae.</title>
        <authorList>
            <person name="Buettner E."/>
        </authorList>
    </citation>
    <scope>NUCLEOTIDE SEQUENCE</scope>
    <source>
        <strain evidence="1">VT-O1</strain>
    </source>
</reference>
<comment type="caution">
    <text evidence="1">The sequence shown here is derived from an EMBL/GenBank/DDBJ whole genome shotgun (WGS) entry which is preliminary data.</text>
</comment>
<name>A0ACC1QCV1_9HYPO</name>